<evidence type="ECO:0000256" key="5">
    <source>
        <dbReference type="PROSITE-ProRule" id="PRU01248"/>
    </source>
</evidence>
<evidence type="ECO:0000259" key="7">
    <source>
        <dbReference type="PROSITE" id="PS51900"/>
    </source>
</evidence>
<dbReference type="Pfam" id="PF00589">
    <property type="entry name" value="Phage_integrase"/>
    <property type="match status" value="1"/>
</dbReference>
<accession>A0ABU8EGP8</accession>
<keyword evidence="2" id="KW-0229">DNA integration</keyword>
<evidence type="ECO:0000256" key="2">
    <source>
        <dbReference type="ARBA" id="ARBA00022908"/>
    </source>
</evidence>
<dbReference type="PROSITE" id="PS51898">
    <property type="entry name" value="TYR_RECOMBINASE"/>
    <property type="match status" value="1"/>
</dbReference>
<keyword evidence="4" id="KW-0233">DNA recombination</keyword>
<dbReference type="PROSITE" id="PS51900">
    <property type="entry name" value="CB"/>
    <property type="match status" value="1"/>
</dbReference>
<feature type="domain" description="Tyr recombinase" evidence="6">
    <location>
        <begin position="125"/>
        <end position="300"/>
    </location>
</feature>
<name>A0ABU8EGP8_9BACL</name>
<dbReference type="InterPro" id="IPR002104">
    <property type="entry name" value="Integrase_catalytic"/>
</dbReference>
<dbReference type="InterPro" id="IPR011010">
    <property type="entry name" value="DNA_brk_join_enz"/>
</dbReference>
<evidence type="ECO:0000259" key="6">
    <source>
        <dbReference type="PROSITE" id="PS51898"/>
    </source>
</evidence>
<dbReference type="PANTHER" id="PTHR30349">
    <property type="entry name" value="PHAGE INTEGRASE-RELATED"/>
    <property type="match status" value="1"/>
</dbReference>
<evidence type="ECO:0000313" key="8">
    <source>
        <dbReference type="EMBL" id="MEI4462096.1"/>
    </source>
</evidence>
<dbReference type="InterPro" id="IPR050090">
    <property type="entry name" value="Tyrosine_recombinase_XerCD"/>
</dbReference>
<keyword evidence="9" id="KW-1185">Reference proteome</keyword>
<feature type="domain" description="Core-binding (CB)" evidence="7">
    <location>
        <begin position="15"/>
        <end position="104"/>
    </location>
</feature>
<dbReference type="Gene3D" id="1.10.150.130">
    <property type="match status" value="1"/>
</dbReference>
<comment type="similarity">
    <text evidence="1">Belongs to the 'phage' integrase family.</text>
</comment>
<evidence type="ECO:0000313" key="9">
    <source>
        <dbReference type="Proteomes" id="UP001387110"/>
    </source>
</evidence>
<dbReference type="Pfam" id="PF02899">
    <property type="entry name" value="Phage_int_SAM_1"/>
    <property type="match status" value="1"/>
</dbReference>
<evidence type="ECO:0000256" key="3">
    <source>
        <dbReference type="ARBA" id="ARBA00023125"/>
    </source>
</evidence>
<dbReference type="InterPro" id="IPR004107">
    <property type="entry name" value="Integrase_SAM-like_N"/>
</dbReference>
<sequence length="314" mass="36419">MNAHILTQYGLDQNITMKEAIEAFVESLAFQKKSRETIRGYRLSLLDANRYFSERMNGPIRCQDITLHQHIQPYFTYLFQERKLQVASAKRYVSAMRSFFRFLEIQDVVGKDPTARLQLPRVRKTEREHLTQEEFYLLVSCIDIPIVRYVAYVQAFAGLRVSEAIQLTLDDVDLDGRCIRVQHGKGDKARTVPINEELVTELHDYLVHHRHATQSLLFFATKRTGTISIAYINLVLERAKNQAGIDKHVTSHTLRHSYASWLVKNNVNVVYIQKVLGHESVRTTSGYMHVYQEDLQETITKVRFSPEKGETSDE</sequence>
<dbReference type="Proteomes" id="UP001387110">
    <property type="component" value="Unassembled WGS sequence"/>
</dbReference>
<comment type="caution">
    <text evidence="8">The sequence shown here is derived from an EMBL/GenBank/DDBJ whole genome shotgun (WGS) entry which is preliminary data.</text>
</comment>
<evidence type="ECO:0000256" key="4">
    <source>
        <dbReference type="ARBA" id="ARBA00023172"/>
    </source>
</evidence>
<reference evidence="8 9" key="1">
    <citation type="submission" date="2023-12" db="EMBL/GenBank/DDBJ databases">
        <authorList>
            <person name="Easwaran N."/>
            <person name="Lazarus H.P.S."/>
        </authorList>
    </citation>
    <scope>NUCLEOTIDE SEQUENCE [LARGE SCALE GENOMIC DNA]</scope>
    <source>
        <strain evidence="8 9">VIT-2023</strain>
    </source>
</reference>
<organism evidence="8 9">
    <name type="scientific">Exiguobacterium indicum</name>
    <dbReference type="NCBI Taxonomy" id="296995"/>
    <lineage>
        <taxon>Bacteria</taxon>
        <taxon>Bacillati</taxon>
        <taxon>Bacillota</taxon>
        <taxon>Bacilli</taxon>
        <taxon>Bacillales</taxon>
        <taxon>Bacillales Family XII. Incertae Sedis</taxon>
        <taxon>Exiguobacterium</taxon>
    </lineage>
</organism>
<dbReference type="RefSeq" id="WP_214859232.1">
    <property type="nucleotide sequence ID" value="NZ_JBAWKY010000001.1"/>
</dbReference>
<dbReference type="PANTHER" id="PTHR30349:SF64">
    <property type="entry name" value="PROPHAGE INTEGRASE INTD-RELATED"/>
    <property type="match status" value="1"/>
</dbReference>
<gene>
    <name evidence="8" type="ORF">SZL87_06580</name>
</gene>
<dbReference type="EMBL" id="JBAWKY010000001">
    <property type="protein sequence ID" value="MEI4462096.1"/>
    <property type="molecule type" value="Genomic_DNA"/>
</dbReference>
<dbReference type="SUPFAM" id="SSF56349">
    <property type="entry name" value="DNA breaking-rejoining enzymes"/>
    <property type="match status" value="1"/>
</dbReference>
<dbReference type="InterPro" id="IPR044068">
    <property type="entry name" value="CB"/>
</dbReference>
<keyword evidence="3 5" id="KW-0238">DNA-binding</keyword>
<protein>
    <submittedName>
        <fullName evidence="8">Tyrosine-type recombinase/integrase</fullName>
    </submittedName>
</protein>
<dbReference type="InterPro" id="IPR010998">
    <property type="entry name" value="Integrase_recombinase_N"/>
</dbReference>
<dbReference type="InterPro" id="IPR013762">
    <property type="entry name" value="Integrase-like_cat_sf"/>
</dbReference>
<evidence type="ECO:0000256" key="1">
    <source>
        <dbReference type="ARBA" id="ARBA00008857"/>
    </source>
</evidence>
<proteinExistence type="inferred from homology"/>
<dbReference type="Gene3D" id="1.10.443.10">
    <property type="entry name" value="Intergrase catalytic core"/>
    <property type="match status" value="1"/>
</dbReference>